<dbReference type="PANTHER" id="PTHR24359">
    <property type="entry name" value="SERINE/THREONINE-PROTEIN KINASE SBK1"/>
    <property type="match status" value="1"/>
</dbReference>
<proteinExistence type="predicted"/>
<evidence type="ECO:0000256" key="2">
    <source>
        <dbReference type="ARBA" id="ARBA00022737"/>
    </source>
</evidence>
<organism evidence="4 5">
    <name type="scientific">Vigna mungo</name>
    <name type="common">Black gram</name>
    <name type="synonym">Phaseolus mungo</name>
    <dbReference type="NCBI Taxonomy" id="3915"/>
    <lineage>
        <taxon>Eukaryota</taxon>
        <taxon>Viridiplantae</taxon>
        <taxon>Streptophyta</taxon>
        <taxon>Embryophyta</taxon>
        <taxon>Tracheophyta</taxon>
        <taxon>Spermatophyta</taxon>
        <taxon>Magnoliopsida</taxon>
        <taxon>eudicotyledons</taxon>
        <taxon>Gunneridae</taxon>
        <taxon>Pentapetalae</taxon>
        <taxon>rosids</taxon>
        <taxon>fabids</taxon>
        <taxon>Fabales</taxon>
        <taxon>Fabaceae</taxon>
        <taxon>Papilionoideae</taxon>
        <taxon>50 kb inversion clade</taxon>
        <taxon>NPAAA clade</taxon>
        <taxon>indigoferoid/millettioid clade</taxon>
        <taxon>Phaseoleae</taxon>
        <taxon>Vigna</taxon>
    </lineage>
</organism>
<name>A0AAQ3MRY9_VIGMU</name>
<dbReference type="InterPro" id="IPR003591">
    <property type="entry name" value="Leu-rich_rpt_typical-subtyp"/>
</dbReference>
<dbReference type="InterPro" id="IPR001611">
    <property type="entry name" value="Leu-rich_rpt"/>
</dbReference>
<keyword evidence="2" id="KW-0677">Repeat</keyword>
<keyword evidence="1" id="KW-0433">Leucine-rich repeat</keyword>
<dbReference type="Proteomes" id="UP001374535">
    <property type="component" value="Chromosome 9"/>
</dbReference>
<dbReference type="SUPFAM" id="SSF52058">
    <property type="entry name" value="L domain-like"/>
    <property type="match status" value="1"/>
</dbReference>
<dbReference type="PANTHER" id="PTHR24359:SF1">
    <property type="entry name" value="INHIBITOR OF NUCLEAR FACTOR KAPPA-B KINASE EPSILON SUBUNIT HOMOLOG 1-RELATED"/>
    <property type="match status" value="1"/>
</dbReference>
<dbReference type="SMART" id="SM00365">
    <property type="entry name" value="LRR_SD22"/>
    <property type="match status" value="2"/>
</dbReference>
<protein>
    <recommendedName>
        <fullName evidence="3">Disease resistance R13L4/SHOC-2-like LRR domain-containing protein</fullName>
    </recommendedName>
</protein>
<accession>A0AAQ3MRY9</accession>
<sequence>MKISSPGIGGLPLHSLQGLKELELSKGPPRTSAFPILTEISGLQCLTKLSICHFSIRYLPPEIGCLKKLEYLDLSFNKMKTLPVEISYLSRLISMKVANNKLMELPSAISSLSRLESLDLSNNKLTSLGSLELASMHRLKKLNLQVPSYDLLPFCSPVCVILGREFCWFF</sequence>
<dbReference type="InterPro" id="IPR032675">
    <property type="entry name" value="LRR_dom_sf"/>
</dbReference>
<dbReference type="SMART" id="SM00369">
    <property type="entry name" value="LRR_TYP"/>
    <property type="match status" value="2"/>
</dbReference>
<evidence type="ECO:0000313" key="4">
    <source>
        <dbReference type="EMBL" id="WVY95734.1"/>
    </source>
</evidence>
<gene>
    <name evidence="4" type="ORF">V8G54_027885</name>
</gene>
<dbReference type="PROSITE" id="PS51450">
    <property type="entry name" value="LRR"/>
    <property type="match status" value="2"/>
</dbReference>
<dbReference type="Gene3D" id="3.80.10.10">
    <property type="entry name" value="Ribonuclease Inhibitor"/>
    <property type="match status" value="1"/>
</dbReference>
<reference evidence="4 5" key="1">
    <citation type="journal article" date="2023" name="Life. Sci Alliance">
        <title>Evolutionary insights into 3D genome organization and epigenetic landscape of Vigna mungo.</title>
        <authorList>
            <person name="Junaid A."/>
            <person name="Singh B."/>
            <person name="Bhatia S."/>
        </authorList>
    </citation>
    <scope>NUCLEOTIDE SEQUENCE [LARGE SCALE GENOMIC DNA]</scope>
    <source>
        <strain evidence="4">Urdbean</strain>
    </source>
</reference>
<evidence type="ECO:0000313" key="5">
    <source>
        <dbReference type="Proteomes" id="UP001374535"/>
    </source>
</evidence>
<feature type="domain" description="Disease resistance R13L4/SHOC-2-like LRR" evidence="3">
    <location>
        <begin position="9"/>
        <end position="146"/>
    </location>
</feature>
<dbReference type="InterPro" id="IPR055414">
    <property type="entry name" value="LRR_R13L4/SHOC2-like"/>
</dbReference>
<dbReference type="PRINTS" id="PR00019">
    <property type="entry name" value="LEURICHRPT"/>
</dbReference>
<dbReference type="SMART" id="SM00364">
    <property type="entry name" value="LRR_BAC"/>
    <property type="match status" value="3"/>
</dbReference>
<dbReference type="Pfam" id="PF23598">
    <property type="entry name" value="LRR_14"/>
    <property type="match status" value="1"/>
</dbReference>
<dbReference type="EMBL" id="CP144692">
    <property type="protein sequence ID" value="WVY95734.1"/>
    <property type="molecule type" value="Genomic_DNA"/>
</dbReference>
<keyword evidence="5" id="KW-1185">Reference proteome</keyword>
<dbReference type="GO" id="GO:0004674">
    <property type="term" value="F:protein serine/threonine kinase activity"/>
    <property type="evidence" value="ECO:0007669"/>
    <property type="project" value="TreeGrafter"/>
</dbReference>
<evidence type="ECO:0000259" key="3">
    <source>
        <dbReference type="Pfam" id="PF23598"/>
    </source>
</evidence>
<dbReference type="AlphaFoldDB" id="A0AAQ3MRY9"/>
<evidence type="ECO:0000256" key="1">
    <source>
        <dbReference type="ARBA" id="ARBA00022614"/>
    </source>
</evidence>